<sequence length="207" mass="23096">MPQTPRNHKAASGPGRGTPRTRTTARPGERAHRPRIEPLDRDDVGQVLSDQPAPLPRAQRAMTATWRLIVLFIVIAGLLLVLATSLRVYFVQASELTAVREQIATEQERIADLEDQLNRWDDPEYVRSIARVRLGWVMPGEVGYRVIGADGKPLVGSEIGAEEEPPGLWWEKMWGSVQIADQPAEEPEPEPEPERTIVVSPSPTPHR</sequence>
<gene>
    <name evidence="3" type="ORF">H9L22_10100</name>
</gene>
<accession>A0A7H0H2A5</accession>
<reference evidence="3 4" key="1">
    <citation type="submission" date="2020-08" db="EMBL/GenBank/DDBJ databases">
        <title>Genome sequence of Tessaracoccus defluvii JCM 17540T.</title>
        <authorList>
            <person name="Hyun D.-W."/>
            <person name="Bae J.-W."/>
        </authorList>
    </citation>
    <scope>NUCLEOTIDE SEQUENCE [LARGE SCALE GENOMIC DNA]</scope>
    <source>
        <strain evidence="3 4">JCM 17540</strain>
    </source>
</reference>
<protein>
    <submittedName>
        <fullName evidence="3">Septum formation initiator family protein</fullName>
    </submittedName>
</protein>
<feature type="compositionally biased region" description="Basic and acidic residues" evidence="1">
    <location>
        <begin position="27"/>
        <end position="44"/>
    </location>
</feature>
<keyword evidence="2" id="KW-1133">Transmembrane helix</keyword>
<feature type="region of interest" description="Disordered" evidence="1">
    <location>
        <begin position="1"/>
        <end position="51"/>
    </location>
</feature>
<dbReference type="KEGG" id="tdf:H9L22_10100"/>
<dbReference type="InterPro" id="IPR007060">
    <property type="entry name" value="FtsL/DivIC"/>
</dbReference>
<feature type="region of interest" description="Disordered" evidence="1">
    <location>
        <begin position="179"/>
        <end position="207"/>
    </location>
</feature>
<keyword evidence="4" id="KW-1185">Reference proteome</keyword>
<evidence type="ECO:0000256" key="2">
    <source>
        <dbReference type="SAM" id="Phobius"/>
    </source>
</evidence>
<organism evidence="3 4">
    <name type="scientific">Tessaracoccus defluvii</name>
    <dbReference type="NCBI Taxonomy" id="1285901"/>
    <lineage>
        <taxon>Bacteria</taxon>
        <taxon>Bacillati</taxon>
        <taxon>Actinomycetota</taxon>
        <taxon>Actinomycetes</taxon>
        <taxon>Propionibacteriales</taxon>
        <taxon>Propionibacteriaceae</taxon>
        <taxon>Tessaracoccus</taxon>
    </lineage>
</organism>
<dbReference type="AlphaFoldDB" id="A0A7H0H2A5"/>
<dbReference type="Pfam" id="PF04977">
    <property type="entry name" value="DivIC"/>
    <property type="match status" value="1"/>
</dbReference>
<keyword evidence="2" id="KW-0472">Membrane</keyword>
<feature type="compositionally biased region" description="Low complexity" evidence="1">
    <location>
        <begin position="17"/>
        <end position="26"/>
    </location>
</feature>
<keyword evidence="2" id="KW-0812">Transmembrane</keyword>
<dbReference type="EMBL" id="CP060789">
    <property type="protein sequence ID" value="QNP54671.1"/>
    <property type="molecule type" value="Genomic_DNA"/>
</dbReference>
<proteinExistence type="predicted"/>
<evidence type="ECO:0000313" key="3">
    <source>
        <dbReference type="EMBL" id="QNP54671.1"/>
    </source>
</evidence>
<dbReference type="Proteomes" id="UP000516117">
    <property type="component" value="Chromosome"/>
</dbReference>
<dbReference type="RefSeq" id="WP_187719809.1">
    <property type="nucleotide sequence ID" value="NZ_BAABBL010000008.1"/>
</dbReference>
<evidence type="ECO:0000313" key="4">
    <source>
        <dbReference type="Proteomes" id="UP000516117"/>
    </source>
</evidence>
<feature type="transmembrane region" description="Helical" evidence="2">
    <location>
        <begin position="68"/>
        <end position="90"/>
    </location>
</feature>
<evidence type="ECO:0000256" key="1">
    <source>
        <dbReference type="SAM" id="MobiDB-lite"/>
    </source>
</evidence>
<name>A0A7H0H2A5_9ACTN</name>